<dbReference type="Pfam" id="PF25995">
    <property type="entry name" value="STB6_N"/>
    <property type="match status" value="1"/>
</dbReference>
<feature type="region of interest" description="Disordered" evidence="2">
    <location>
        <begin position="459"/>
        <end position="505"/>
    </location>
</feature>
<feature type="compositionally biased region" description="Polar residues" evidence="2">
    <location>
        <begin position="560"/>
        <end position="570"/>
    </location>
</feature>
<dbReference type="OrthoDB" id="19806at2759"/>
<evidence type="ECO:0000256" key="2">
    <source>
        <dbReference type="SAM" id="MobiDB-lite"/>
    </source>
</evidence>
<keyword evidence="5" id="KW-1185">Reference proteome</keyword>
<organism evidence="4 5">
    <name type="scientific">Cercospora zeae-maydis SCOH1-5</name>
    <dbReference type="NCBI Taxonomy" id="717836"/>
    <lineage>
        <taxon>Eukaryota</taxon>
        <taxon>Fungi</taxon>
        <taxon>Dikarya</taxon>
        <taxon>Ascomycota</taxon>
        <taxon>Pezizomycotina</taxon>
        <taxon>Dothideomycetes</taxon>
        <taxon>Dothideomycetidae</taxon>
        <taxon>Mycosphaerellales</taxon>
        <taxon>Mycosphaerellaceae</taxon>
        <taxon>Cercospora</taxon>
    </lineage>
</organism>
<dbReference type="Proteomes" id="UP000799539">
    <property type="component" value="Unassembled WGS sequence"/>
</dbReference>
<dbReference type="PANTHER" id="PTHR31011">
    <property type="entry name" value="PROTEIN STB2-RELATED"/>
    <property type="match status" value="1"/>
</dbReference>
<sequence>MTARSSQEGARHGPPPLLTSLSAAAQDGAPTSPRLHIPTPTRPDGLDARSGQQRFVLTDPLAFRYLEADPSTTVIERRTDLQGYECYIVEQWTTSRMHPTCMITTFTGDHTNVVKVGVLGLPADESTWSPRLRVYFKALNQYHARRRETPLGILMVTNLAGFPSSLAVIPVPDGDVGKHRFDFFVNEDLKRLGCSGRVGLSLSQPAPSTVVKFHQLYRTSEKNDIYKSVIEIIKLCQTALTLFDKLEIDYADGLLCDVTERAINDWWLEFGSDHYNIEPHDGILGPTTVAGLLGMLMGARNRLHAMGAPTSKDPFDVDAMKKAISAFQKQQRFPRTRRLDRRTMDRLHKATQKAADKVQWTMPRAVKSTVAELSGKGGDLIQDGIGRRDRAGIAEIETVDIDRFVQLVYSDRCKWLWLGKPMKKRKVGDQADQTSHDALEPPGFSKSLVFKSDEQGGFTWTAGRKSTVDGSEPQKRETEVEQYGDSRVPSPIDEGDESDQDVKPSVVKRVTGVKHDAKSGFGRVKDVVGFRNHKSKSSVDEPAAMSPVDHKPTKRPSVARSHTSPVSSLHSPHASETDPSRNFSSLRPPIHASLSKTSTVDDSDQHVRRNNSSTTFDTADVPSVAGSVYNGVELNEALPTGPETAFDMSQLLQRTVSYSHYVTTELQTHNEYAYPRQMSFSLAEDSVLTWQSVHHGDYDPFASPAAQMAEQQQSAKELKKLRALITLLQTRTVTWTQSQLEKMHMSLDKIDRDQEYIDQMHLPRQQNVRELQTHAEGMLREEKDRLEEGGKEVETLVAKLEYEIDALKTKVQDVRVAVDDYEKGVVRIEERVGELEKEAEKSSSWACAVQ</sequence>
<feature type="coiled-coil region" evidence="1">
    <location>
        <begin position="797"/>
        <end position="838"/>
    </location>
</feature>
<feature type="region of interest" description="Disordered" evidence="2">
    <location>
        <begin position="1"/>
        <end position="49"/>
    </location>
</feature>
<dbReference type="PANTHER" id="PTHR31011:SF2">
    <property type="entry name" value="PROTEIN STB2-RELATED"/>
    <property type="match status" value="1"/>
</dbReference>
<protein>
    <recommendedName>
        <fullName evidence="3">STB6-like N-terminal domain-containing protein</fullName>
    </recommendedName>
</protein>
<dbReference type="AlphaFoldDB" id="A0A6A6FR89"/>
<feature type="region of interest" description="Disordered" evidence="2">
    <location>
        <begin position="425"/>
        <end position="446"/>
    </location>
</feature>
<accession>A0A6A6FR89</accession>
<dbReference type="GO" id="GO:0070822">
    <property type="term" value="C:Sin3-type complex"/>
    <property type="evidence" value="ECO:0007669"/>
    <property type="project" value="TreeGrafter"/>
</dbReference>
<dbReference type="EMBL" id="ML992665">
    <property type="protein sequence ID" value="KAF2215688.1"/>
    <property type="molecule type" value="Genomic_DNA"/>
</dbReference>
<dbReference type="InterPro" id="IPR059025">
    <property type="entry name" value="STB6_N"/>
</dbReference>
<feature type="domain" description="STB6-like N-terminal" evidence="3">
    <location>
        <begin position="53"/>
        <end position="192"/>
    </location>
</feature>
<evidence type="ECO:0000313" key="4">
    <source>
        <dbReference type="EMBL" id="KAF2215688.1"/>
    </source>
</evidence>
<evidence type="ECO:0000256" key="1">
    <source>
        <dbReference type="SAM" id="Coils"/>
    </source>
</evidence>
<proteinExistence type="predicted"/>
<evidence type="ECO:0000259" key="3">
    <source>
        <dbReference type="Pfam" id="PF25995"/>
    </source>
</evidence>
<gene>
    <name evidence="4" type="ORF">CERZMDRAFT_35072</name>
</gene>
<evidence type="ECO:0000313" key="5">
    <source>
        <dbReference type="Proteomes" id="UP000799539"/>
    </source>
</evidence>
<dbReference type="InterPro" id="IPR038919">
    <property type="entry name" value="STB2/STB2"/>
</dbReference>
<reference evidence="4" key="1">
    <citation type="journal article" date="2020" name="Stud. Mycol.">
        <title>101 Dothideomycetes genomes: a test case for predicting lifestyles and emergence of pathogens.</title>
        <authorList>
            <person name="Haridas S."/>
            <person name="Albert R."/>
            <person name="Binder M."/>
            <person name="Bloem J."/>
            <person name="Labutti K."/>
            <person name="Salamov A."/>
            <person name="Andreopoulos B."/>
            <person name="Baker S."/>
            <person name="Barry K."/>
            <person name="Bills G."/>
            <person name="Bluhm B."/>
            <person name="Cannon C."/>
            <person name="Castanera R."/>
            <person name="Culley D."/>
            <person name="Daum C."/>
            <person name="Ezra D."/>
            <person name="Gonzalez J."/>
            <person name="Henrissat B."/>
            <person name="Kuo A."/>
            <person name="Liang C."/>
            <person name="Lipzen A."/>
            <person name="Lutzoni F."/>
            <person name="Magnuson J."/>
            <person name="Mondo S."/>
            <person name="Nolan M."/>
            <person name="Ohm R."/>
            <person name="Pangilinan J."/>
            <person name="Park H.-J."/>
            <person name="Ramirez L."/>
            <person name="Alfaro M."/>
            <person name="Sun H."/>
            <person name="Tritt A."/>
            <person name="Yoshinaga Y."/>
            <person name="Zwiers L.-H."/>
            <person name="Turgeon B."/>
            <person name="Goodwin S."/>
            <person name="Spatafora J."/>
            <person name="Crous P."/>
            <person name="Grigoriev I."/>
        </authorList>
    </citation>
    <scope>NUCLEOTIDE SEQUENCE</scope>
    <source>
        <strain evidence="4">SCOH1-5</strain>
    </source>
</reference>
<feature type="region of interest" description="Disordered" evidence="2">
    <location>
        <begin position="532"/>
        <end position="622"/>
    </location>
</feature>
<keyword evidence="1" id="KW-0175">Coiled coil</keyword>
<name>A0A6A6FR89_9PEZI</name>